<evidence type="ECO:0000256" key="5">
    <source>
        <dbReference type="ARBA" id="ARBA00023170"/>
    </source>
</evidence>
<dbReference type="Pfam" id="PF01094">
    <property type="entry name" value="ANF_receptor"/>
    <property type="match status" value="1"/>
</dbReference>
<dbReference type="PRINTS" id="PR00248">
    <property type="entry name" value="GPCRMGR"/>
</dbReference>
<feature type="signal peptide" evidence="8">
    <location>
        <begin position="1"/>
        <end position="19"/>
    </location>
</feature>
<dbReference type="PANTHER" id="PTHR24060">
    <property type="entry name" value="METABOTROPIC GLUTAMATE RECEPTOR"/>
    <property type="match status" value="1"/>
</dbReference>
<dbReference type="EMBL" id="CH480816">
    <property type="protein sequence ID" value="EDW46949.1"/>
    <property type="molecule type" value="Genomic_DNA"/>
</dbReference>
<feature type="compositionally biased region" description="Low complexity" evidence="7">
    <location>
        <begin position="212"/>
        <end position="226"/>
    </location>
</feature>
<name>B4HRY6_DROSE</name>
<evidence type="ECO:0000256" key="4">
    <source>
        <dbReference type="ARBA" id="ARBA00023136"/>
    </source>
</evidence>
<dbReference type="GO" id="GO:0030425">
    <property type="term" value="C:dendrite"/>
    <property type="evidence" value="ECO:0007669"/>
    <property type="project" value="EnsemblMetazoa"/>
</dbReference>
<feature type="domain" description="Receptor ligand binding region" evidence="9">
    <location>
        <begin position="377"/>
        <end position="423"/>
    </location>
</feature>
<feature type="chain" id="PRO_5002809313" evidence="8">
    <location>
        <begin position="20"/>
        <end position="433"/>
    </location>
</feature>
<dbReference type="GO" id="GO:0005886">
    <property type="term" value="C:plasma membrane"/>
    <property type="evidence" value="ECO:0007669"/>
    <property type="project" value="EnsemblMetazoa"/>
</dbReference>
<dbReference type="SMR" id="B4HRY6"/>
<dbReference type="InterPro" id="IPR050726">
    <property type="entry name" value="mGluR"/>
</dbReference>
<dbReference type="STRING" id="7238.B4HRY6"/>
<dbReference type="SUPFAM" id="SSF53822">
    <property type="entry name" value="Periplasmic binding protein-like I"/>
    <property type="match status" value="1"/>
</dbReference>
<feature type="region of interest" description="Disordered" evidence="7">
    <location>
        <begin position="207"/>
        <end position="227"/>
    </location>
</feature>
<evidence type="ECO:0000256" key="7">
    <source>
        <dbReference type="SAM" id="MobiDB-lite"/>
    </source>
</evidence>
<evidence type="ECO:0000256" key="2">
    <source>
        <dbReference type="ARBA" id="ARBA00022692"/>
    </source>
</evidence>
<reference evidence="10 11" key="1">
    <citation type="journal article" date="2007" name="Nature">
        <title>Evolution of genes and genomes on the Drosophila phylogeny.</title>
        <authorList>
            <consortium name="Drosophila 12 Genomes Consortium"/>
            <person name="Clark A.G."/>
            <person name="Eisen M.B."/>
            <person name="Smith D.R."/>
            <person name="Bergman C.M."/>
            <person name="Oliver B."/>
            <person name="Markow T.A."/>
            <person name="Kaufman T.C."/>
            <person name="Kellis M."/>
            <person name="Gelbart W."/>
            <person name="Iyer V.N."/>
            <person name="Pollard D.A."/>
            <person name="Sackton T.B."/>
            <person name="Larracuente A.M."/>
            <person name="Singh N.D."/>
            <person name="Abad J.P."/>
            <person name="Abt D.N."/>
            <person name="Adryan B."/>
            <person name="Aguade M."/>
            <person name="Akashi H."/>
            <person name="Anderson W.W."/>
            <person name="Aquadro C.F."/>
            <person name="Ardell D.H."/>
            <person name="Arguello R."/>
            <person name="Artieri C.G."/>
            <person name="Barbash D.A."/>
            <person name="Barker D."/>
            <person name="Barsanti P."/>
            <person name="Batterham P."/>
            <person name="Batzoglou S."/>
            <person name="Begun D."/>
            <person name="Bhutkar A."/>
            <person name="Blanco E."/>
            <person name="Bosak S.A."/>
            <person name="Bradley R.K."/>
            <person name="Brand A.D."/>
            <person name="Brent M.R."/>
            <person name="Brooks A.N."/>
            <person name="Brown R.H."/>
            <person name="Butlin R.K."/>
            <person name="Caggese C."/>
            <person name="Calvi B.R."/>
            <person name="Bernardo de Carvalho A."/>
            <person name="Caspi A."/>
            <person name="Castrezana S."/>
            <person name="Celniker S.E."/>
            <person name="Chang J.L."/>
            <person name="Chapple C."/>
            <person name="Chatterji S."/>
            <person name="Chinwalla A."/>
            <person name="Civetta A."/>
            <person name="Clifton S.W."/>
            <person name="Comeron J.M."/>
            <person name="Costello J.C."/>
            <person name="Coyne J.A."/>
            <person name="Daub J."/>
            <person name="David R.G."/>
            <person name="Delcher A.L."/>
            <person name="Delehaunty K."/>
            <person name="Do C.B."/>
            <person name="Ebling H."/>
            <person name="Edwards K."/>
            <person name="Eickbush T."/>
            <person name="Evans J.D."/>
            <person name="Filipski A."/>
            <person name="Findeiss S."/>
            <person name="Freyhult E."/>
            <person name="Fulton L."/>
            <person name="Fulton R."/>
            <person name="Garcia A.C."/>
            <person name="Gardiner A."/>
            <person name="Garfield D.A."/>
            <person name="Garvin B.E."/>
            <person name="Gibson G."/>
            <person name="Gilbert D."/>
            <person name="Gnerre S."/>
            <person name="Godfrey J."/>
            <person name="Good R."/>
            <person name="Gotea V."/>
            <person name="Gravely B."/>
            <person name="Greenberg A.J."/>
            <person name="Griffiths-Jones S."/>
            <person name="Gross S."/>
            <person name="Guigo R."/>
            <person name="Gustafson E.A."/>
            <person name="Haerty W."/>
            <person name="Hahn M.W."/>
            <person name="Halligan D.L."/>
            <person name="Halpern A.L."/>
            <person name="Halter G.M."/>
            <person name="Han M.V."/>
            <person name="Heger A."/>
            <person name="Hillier L."/>
            <person name="Hinrichs A.S."/>
            <person name="Holmes I."/>
            <person name="Hoskins R.A."/>
            <person name="Hubisz M.J."/>
            <person name="Hultmark D."/>
            <person name="Huntley M.A."/>
            <person name="Jaffe D.B."/>
            <person name="Jagadeeshan S."/>
            <person name="Jeck W.R."/>
            <person name="Johnson J."/>
            <person name="Jones C.D."/>
            <person name="Jordan W.C."/>
            <person name="Karpen G.H."/>
            <person name="Kataoka E."/>
            <person name="Keightley P.D."/>
            <person name="Kheradpour P."/>
            <person name="Kirkness E.F."/>
            <person name="Koerich L.B."/>
            <person name="Kristiansen K."/>
            <person name="Kudrna D."/>
            <person name="Kulathinal R.J."/>
            <person name="Kumar S."/>
            <person name="Kwok R."/>
            <person name="Lander E."/>
            <person name="Langley C.H."/>
            <person name="Lapoint R."/>
            <person name="Lazzaro B.P."/>
            <person name="Lee S.J."/>
            <person name="Levesque L."/>
            <person name="Li R."/>
            <person name="Lin C.F."/>
            <person name="Lin M.F."/>
            <person name="Lindblad-Toh K."/>
            <person name="Llopart A."/>
            <person name="Long M."/>
            <person name="Low L."/>
            <person name="Lozovsky E."/>
            <person name="Lu J."/>
            <person name="Luo M."/>
            <person name="Machado C.A."/>
            <person name="Makalowski W."/>
            <person name="Marzo M."/>
            <person name="Matsuda M."/>
            <person name="Matzkin L."/>
            <person name="McAllister B."/>
            <person name="McBride C.S."/>
            <person name="McKernan B."/>
            <person name="McKernan K."/>
            <person name="Mendez-Lago M."/>
            <person name="Minx P."/>
            <person name="Mollenhauer M.U."/>
            <person name="Montooth K."/>
            <person name="Mount S.M."/>
            <person name="Mu X."/>
            <person name="Myers E."/>
            <person name="Negre B."/>
            <person name="Newfeld S."/>
            <person name="Nielsen R."/>
            <person name="Noor M.A."/>
            <person name="O'Grady P."/>
            <person name="Pachter L."/>
            <person name="Papaceit M."/>
            <person name="Parisi M.J."/>
            <person name="Parisi M."/>
            <person name="Parts L."/>
            <person name="Pedersen J.S."/>
            <person name="Pesole G."/>
            <person name="Phillippy A.M."/>
            <person name="Ponting C.P."/>
            <person name="Pop M."/>
            <person name="Porcelli D."/>
            <person name="Powell J.R."/>
            <person name="Prohaska S."/>
            <person name="Pruitt K."/>
            <person name="Puig M."/>
            <person name="Quesneville H."/>
            <person name="Ram K.R."/>
            <person name="Rand D."/>
            <person name="Rasmussen M.D."/>
            <person name="Reed L.K."/>
            <person name="Reenan R."/>
            <person name="Reily A."/>
            <person name="Remington K.A."/>
            <person name="Rieger T.T."/>
            <person name="Ritchie M.G."/>
            <person name="Robin C."/>
            <person name="Rogers Y.H."/>
            <person name="Rohde C."/>
            <person name="Rozas J."/>
            <person name="Rubenfield M.J."/>
            <person name="Ruiz A."/>
            <person name="Russo S."/>
            <person name="Salzberg S.L."/>
            <person name="Sanchez-Gracia A."/>
            <person name="Saranga D.J."/>
            <person name="Sato H."/>
            <person name="Schaeffer S.W."/>
            <person name="Schatz M.C."/>
            <person name="Schlenke T."/>
            <person name="Schwartz R."/>
            <person name="Segarra C."/>
            <person name="Singh R.S."/>
            <person name="Sirot L."/>
            <person name="Sirota M."/>
            <person name="Sisneros N.B."/>
            <person name="Smith C.D."/>
            <person name="Smith T.F."/>
            <person name="Spieth J."/>
            <person name="Stage D.E."/>
            <person name="Stark A."/>
            <person name="Stephan W."/>
            <person name="Strausberg R.L."/>
            <person name="Strempel S."/>
            <person name="Sturgill D."/>
            <person name="Sutton G."/>
            <person name="Sutton G.G."/>
            <person name="Tao W."/>
            <person name="Teichmann S."/>
            <person name="Tobari Y.N."/>
            <person name="Tomimura Y."/>
            <person name="Tsolas J.M."/>
            <person name="Valente V.L."/>
            <person name="Venter E."/>
            <person name="Venter J.C."/>
            <person name="Vicario S."/>
            <person name="Vieira F.G."/>
            <person name="Vilella A.J."/>
            <person name="Villasante A."/>
            <person name="Walenz B."/>
            <person name="Wang J."/>
            <person name="Wasserman M."/>
            <person name="Watts T."/>
            <person name="Wilson D."/>
            <person name="Wilson R.K."/>
            <person name="Wing R.A."/>
            <person name="Wolfner M.F."/>
            <person name="Wong A."/>
            <person name="Wong G.K."/>
            <person name="Wu C.I."/>
            <person name="Wu G."/>
            <person name="Yamamoto D."/>
            <person name="Yang H.P."/>
            <person name="Yang S.P."/>
            <person name="Yorke J.A."/>
            <person name="Yoshida K."/>
            <person name="Zdobnov E."/>
            <person name="Zhang P."/>
            <person name="Zhang Y."/>
            <person name="Zimin A.V."/>
            <person name="Baldwin J."/>
            <person name="Abdouelleil A."/>
            <person name="Abdulkadir J."/>
            <person name="Abebe A."/>
            <person name="Abera B."/>
            <person name="Abreu J."/>
            <person name="Acer S.C."/>
            <person name="Aftuck L."/>
            <person name="Alexander A."/>
            <person name="An P."/>
            <person name="Anderson E."/>
            <person name="Anderson S."/>
            <person name="Arachi H."/>
            <person name="Azer M."/>
            <person name="Bachantsang P."/>
            <person name="Barry A."/>
            <person name="Bayul T."/>
            <person name="Berlin A."/>
            <person name="Bessette D."/>
            <person name="Bloom T."/>
            <person name="Blye J."/>
            <person name="Boguslavskiy L."/>
            <person name="Bonnet C."/>
            <person name="Boukhgalter B."/>
            <person name="Bourzgui I."/>
            <person name="Brown A."/>
            <person name="Cahill P."/>
            <person name="Channer S."/>
            <person name="Cheshatsang Y."/>
            <person name="Chuda L."/>
            <person name="Citroen M."/>
            <person name="Collymore A."/>
            <person name="Cooke P."/>
            <person name="Costello M."/>
            <person name="D'Aco K."/>
            <person name="Daza R."/>
            <person name="De Haan G."/>
            <person name="DeGray S."/>
            <person name="DeMaso C."/>
            <person name="Dhargay N."/>
            <person name="Dooley K."/>
            <person name="Dooley E."/>
            <person name="Doricent M."/>
            <person name="Dorje P."/>
            <person name="Dorjee K."/>
            <person name="Dupes A."/>
            <person name="Elong R."/>
            <person name="Falk J."/>
            <person name="Farina A."/>
            <person name="Faro S."/>
            <person name="Ferguson D."/>
            <person name="Fisher S."/>
            <person name="Foley C.D."/>
            <person name="Franke A."/>
            <person name="Friedrich D."/>
            <person name="Gadbois L."/>
            <person name="Gearin G."/>
            <person name="Gearin C.R."/>
            <person name="Giannoukos G."/>
            <person name="Goode T."/>
            <person name="Graham J."/>
            <person name="Grandbois E."/>
            <person name="Grewal S."/>
            <person name="Gyaltsen K."/>
            <person name="Hafez N."/>
            <person name="Hagos B."/>
            <person name="Hall J."/>
            <person name="Henson C."/>
            <person name="Hollinger A."/>
            <person name="Honan T."/>
            <person name="Huard M.D."/>
            <person name="Hughes L."/>
            <person name="Hurhula B."/>
            <person name="Husby M.E."/>
            <person name="Kamat A."/>
            <person name="Kanga B."/>
            <person name="Kashin S."/>
            <person name="Khazanovich D."/>
            <person name="Kisner P."/>
            <person name="Lance K."/>
            <person name="Lara M."/>
            <person name="Lee W."/>
            <person name="Lennon N."/>
            <person name="Letendre F."/>
            <person name="LeVine R."/>
            <person name="Lipovsky A."/>
            <person name="Liu X."/>
            <person name="Liu J."/>
            <person name="Liu S."/>
            <person name="Lokyitsang T."/>
            <person name="Lokyitsang Y."/>
            <person name="Lubonja R."/>
            <person name="Lui A."/>
            <person name="MacDonald P."/>
            <person name="Magnisalis V."/>
            <person name="Maru K."/>
            <person name="Matthews C."/>
            <person name="McCusker W."/>
            <person name="McDonough S."/>
            <person name="Mehta T."/>
            <person name="Meldrim J."/>
            <person name="Meneus L."/>
            <person name="Mihai O."/>
            <person name="Mihalev A."/>
            <person name="Mihova T."/>
            <person name="Mittelman R."/>
            <person name="Mlenga V."/>
            <person name="Montmayeur A."/>
            <person name="Mulrain L."/>
            <person name="Navidi A."/>
            <person name="Naylor J."/>
            <person name="Negash T."/>
            <person name="Nguyen T."/>
            <person name="Nguyen N."/>
            <person name="Nicol R."/>
            <person name="Norbu C."/>
            <person name="Norbu N."/>
            <person name="Novod N."/>
            <person name="O'Neill B."/>
            <person name="Osman S."/>
            <person name="Markiewicz E."/>
            <person name="Oyono O.L."/>
            <person name="Patti C."/>
            <person name="Phunkhang P."/>
            <person name="Pierre F."/>
            <person name="Priest M."/>
            <person name="Raghuraman S."/>
            <person name="Rege F."/>
            <person name="Reyes R."/>
            <person name="Rise C."/>
            <person name="Rogov P."/>
            <person name="Ross K."/>
            <person name="Ryan E."/>
            <person name="Settipalli S."/>
            <person name="Shea T."/>
            <person name="Sherpa N."/>
            <person name="Shi L."/>
            <person name="Shih D."/>
            <person name="Sparrow T."/>
            <person name="Spaulding J."/>
            <person name="Stalker J."/>
            <person name="Stange-Thomann N."/>
            <person name="Stavropoulos S."/>
            <person name="Stone C."/>
            <person name="Strader C."/>
            <person name="Tesfaye S."/>
            <person name="Thomson T."/>
            <person name="Thoulutsang Y."/>
            <person name="Thoulutsang D."/>
            <person name="Topham K."/>
            <person name="Topping I."/>
            <person name="Tsamla T."/>
            <person name="Vassiliev H."/>
            <person name="Vo A."/>
            <person name="Wangchuk T."/>
            <person name="Wangdi T."/>
            <person name="Weiand M."/>
            <person name="Wilkinson J."/>
            <person name="Wilson A."/>
            <person name="Yadav S."/>
            <person name="Young G."/>
            <person name="Yu Q."/>
            <person name="Zembek L."/>
            <person name="Zhong D."/>
            <person name="Zimmer A."/>
            <person name="Zwirko Z."/>
            <person name="Jaffe D.B."/>
            <person name="Alvarez P."/>
            <person name="Brockman W."/>
            <person name="Butler J."/>
            <person name="Chin C."/>
            <person name="Gnerre S."/>
            <person name="Grabherr M."/>
            <person name="Kleber M."/>
            <person name="Mauceli E."/>
            <person name="MacCallum I."/>
        </authorList>
    </citation>
    <scope>NUCLEOTIDE SEQUENCE [LARGE SCALE GENOMIC DNA]</scope>
    <source>
        <strain evidence="11">Rob3c / Tucson 14021-0248.25</strain>
    </source>
</reference>
<keyword evidence="2" id="KW-0812">Transmembrane</keyword>
<keyword evidence="11" id="KW-1185">Reference proteome</keyword>
<sequence>MPPLLLAFILLLQQQQLLAGSATDQQLAGATDDGMSAAALSDNLNSTLVLVAGKTIKAIERQTKAADRVAGGATDKLQVTPANQLPANTAATSTRPAVLPTLDSFMATTMATGNQLGPGAPRGMKSAATLEANSTTTAPPRAAGVSVAAAATEAAAITAAIQASAATSPTREQHTLPPRPAVGQMARINVAATIEDQIGRAVIPSKTNKAETPATPSATSTPCPTTEILPAKTKRSESDKTNKIGQSVQRDDIKFNPDAALTHGYANATEAWPTMTTANIVAGPSAPTISPALTSTATRIGGKAVPTPRLLGSGAANVGQILAKSLDSPSPSSSSGWPVKHAAVLEGDVILGGLMMVHSREDSITCGPIMPQGGIQALEAMLYTLDQVNKQQLLPNVTLGAHLLDDCDKDTYGLEMAVDFIKGWFATVLRLTK</sequence>
<proteinExistence type="predicted"/>
<dbReference type="Gene3D" id="3.40.50.2300">
    <property type="match status" value="1"/>
</dbReference>
<protein>
    <submittedName>
        <fullName evidence="10">GM20682</fullName>
    </submittedName>
</protein>
<evidence type="ECO:0000256" key="6">
    <source>
        <dbReference type="ARBA" id="ARBA00023180"/>
    </source>
</evidence>
<dbReference type="AlphaFoldDB" id="B4HRY6"/>
<dbReference type="InterPro" id="IPR001828">
    <property type="entry name" value="ANF_lig-bd_rcpt"/>
</dbReference>
<keyword evidence="4" id="KW-0472">Membrane</keyword>
<keyword evidence="5" id="KW-0675">Receptor</keyword>
<evidence type="ECO:0000313" key="11">
    <source>
        <dbReference type="Proteomes" id="UP000001292"/>
    </source>
</evidence>
<dbReference type="Proteomes" id="UP000001292">
    <property type="component" value="Unassembled WGS sequence"/>
</dbReference>
<keyword evidence="3" id="KW-1133">Transmembrane helix</keyword>
<dbReference type="OMA" id="GQMARIN"/>
<organism evidence="11">
    <name type="scientific">Drosophila sechellia</name>
    <name type="common">Fruit fly</name>
    <dbReference type="NCBI Taxonomy" id="7238"/>
    <lineage>
        <taxon>Eukaryota</taxon>
        <taxon>Metazoa</taxon>
        <taxon>Ecdysozoa</taxon>
        <taxon>Arthropoda</taxon>
        <taxon>Hexapoda</taxon>
        <taxon>Insecta</taxon>
        <taxon>Pterygota</taxon>
        <taxon>Neoptera</taxon>
        <taxon>Endopterygota</taxon>
        <taxon>Diptera</taxon>
        <taxon>Brachycera</taxon>
        <taxon>Muscomorpha</taxon>
        <taxon>Ephydroidea</taxon>
        <taxon>Drosophilidae</taxon>
        <taxon>Drosophila</taxon>
        <taxon>Sophophora</taxon>
    </lineage>
</organism>
<evidence type="ECO:0000256" key="8">
    <source>
        <dbReference type="SAM" id="SignalP"/>
    </source>
</evidence>
<keyword evidence="8" id="KW-0732">Signal</keyword>
<dbReference type="GO" id="GO:0017085">
    <property type="term" value="P:response to insecticide"/>
    <property type="evidence" value="ECO:0007669"/>
    <property type="project" value="EnsemblMetazoa"/>
</dbReference>
<gene>
    <name evidence="10" type="primary">Dsec\GM20682</name>
    <name evidence="10" type="ORF">Dsec_GM20682</name>
</gene>
<dbReference type="GO" id="GO:0004930">
    <property type="term" value="F:G protein-coupled receptor activity"/>
    <property type="evidence" value="ECO:0007669"/>
    <property type="project" value="EnsemblMetazoa"/>
</dbReference>
<evidence type="ECO:0000256" key="1">
    <source>
        <dbReference type="ARBA" id="ARBA00004141"/>
    </source>
</evidence>
<comment type="subcellular location">
    <subcellularLocation>
        <location evidence="1">Membrane</location>
        <topology evidence="1">Multi-pass membrane protein</topology>
    </subcellularLocation>
</comment>
<accession>B4HRY6</accession>
<dbReference type="GO" id="GO:0007200">
    <property type="term" value="P:phospholipase C-activating G protein-coupled receptor signaling pathway"/>
    <property type="evidence" value="ECO:0007669"/>
    <property type="project" value="EnsemblMetazoa"/>
</dbReference>
<dbReference type="PhylomeDB" id="B4HRY6"/>
<dbReference type="InterPro" id="IPR000337">
    <property type="entry name" value="GPCR_3"/>
</dbReference>
<evidence type="ECO:0000256" key="3">
    <source>
        <dbReference type="ARBA" id="ARBA00022989"/>
    </source>
</evidence>
<evidence type="ECO:0000313" key="10">
    <source>
        <dbReference type="EMBL" id="EDW46949.1"/>
    </source>
</evidence>
<dbReference type="GO" id="GO:0008343">
    <property type="term" value="P:adult feeding behavior"/>
    <property type="evidence" value="ECO:0007669"/>
    <property type="project" value="EnsemblMetazoa"/>
</dbReference>
<evidence type="ECO:0000259" key="9">
    <source>
        <dbReference type="Pfam" id="PF01094"/>
    </source>
</evidence>
<dbReference type="HOGENOM" id="CLU_633518_0_0_1"/>
<dbReference type="InterPro" id="IPR028082">
    <property type="entry name" value="Peripla_BP_I"/>
</dbReference>
<keyword evidence="6" id="KW-0325">Glycoprotein</keyword>